<feature type="region of interest" description="Disordered" evidence="17">
    <location>
        <begin position="289"/>
        <end position="486"/>
    </location>
</feature>
<dbReference type="RefSeq" id="XP_022653841.1">
    <property type="nucleotide sequence ID" value="XM_022798106.1"/>
</dbReference>
<dbReference type="InterPro" id="IPR011009">
    <property type="entry name" value="Kinase-like_dom_sf"/>
</dbReference>
<evidence type="ECO:0000256" key="8">
    <source>
        <dbReference type="ARBA" id="ARBA00022723"/>
    </source>
</evidence>
<evidence type="ECO:0000256" key="9">
    <source>
        <dbReference type="ARBA" id="ARBA00022741"/>
    </source>
</evidence>
<dbReference type="OrthoDB" id="8693905at2759"/>
<dbReference type="AlphaFoldDB" id="A0A7M7MDD9"/>
<evidence type="ECO:0000256" key="5">
    <source>
        <dbReference type="ARBA" id="ARBA00022490"/>
    </source>
</evidence>
<dbReference type="Pfam" id="PF00069">
    <property type="entry name" value="Pkinase"/>
    <property type="match status" value="1"/>
</dbReference>
<dbReference type="PROSITE" id="PS50011">
    <property type="entry name" value="PROTEIN_KINASE_DOM"/>
    <property type="match status" value="1"/>
</dbReference>
<proteinExistence type="inferred from homology"/>
<dbReference type="RefSeq" id="XP_022653843.1">
    <property type="nucleotide sequence ID" value="XM_022798108.1"/>
</dbReference>
<dbReference type="Proteomes" id="UP000594260">
    <property type="component" value="Unplaced"/>
</dbReference>
<dbReference type="FunFam" id="1.10.510.10:FF:000207">
    <property type="entry name" value="serine/threonine-protein kinase dst1 isoform X1"/>
    <property type="match status" value="1"/>
</dbReference>
<dbReference type="GeneID" id="111247327"/>
<dbReference type="Gene3D" id="1.10.510.10">
    <property type="entry name" value="Transferase(Phosphotransferase) domain 1"/>
    <property type="match status" value="1"/>
</dbReference>
<dbReference type="InterPro" id="IPR046409">
    <property type="entry name" value="PDC10_dimerisation_sf"/>
</dbReference>
<dbReference type="SUPFAM" id="SSF56112">
    <property type="entry name" value="Protein kinase-like (PK-like)"/>
    <property type="match status" value="1"/>
</dbReference>
<feature type="binding site" evidence="15">
    <location>
        <position position="44"/>
    </location>
    <ligand>
        <name>ATP</name>
        <dbReference type="ChEBI" id="CHEBI:30616"/>
    </ligand>
</feature>
<feature type="compositionally biased region" description="Low complexity" evidence="17">
    <location>
        <begin position="311"/>
        <end position="325"/>
    </location>
</feature>
<keyword evidence="7" id="KW-0808">Transferase</keyword>
<dbReference type="CDD" id="cd06609">
    <property type="entry name" value="STKc_MST3_like"/>
    <property type="match status" value="1"/>
</dbReference>
<evidence type="ECO:0000256" key="10">
    <source>
        <dbReference type="ARBA" id="ARBA00022777"/>
    </source>
</evidence>
<keyword evidence="11 15" id="KW-0067">ATP-binding</keyword>
<dbReference type="GO" id="GO:0005524">
    <property type="term" value="F:ATP binding"/>
    <property type="evidence" value="ECO:0007669"/>
    <property type="project" value="UniProtKB-UniRule"/>
</dbReference>
<dbReference type="EC" id="2.7.11.1" evidence="4"/>
<feature type="domain" description="Protein kinase" evidence="18">
    <location>
        <begin position="15"/>
        <end position="265"/>
    </location>
</feature>
<dbReference type="PANTHER" id="PTHR48012">
    <property type="entry name" value="STERILE20-LIKE KINASE, ISOFORM B-RELATED"/>
    <property type="match status" value="1"/>
</dbReference>
<evidence type="ECO:0000256" key="17">
    <source>
        <dbReference type="SAM" id="MobiDB-lite"/>
    </source>
</evidence>
<evidence type="ECO:0000256" key="11">
    <source>
        <dbReference type="ARBA" id="ARBA00022840"/>
    </source>
</evidence>
<dbReference type="EnsemblMetazoa" id="XM_022798107">
    <property type="protein sequence ID" value="XP_022653842"/>
    <property type="gene ID" value="LOC111247327"/>
</dbReference>
<evidence type="ECO:0000256" key="3">
    <source>
        <dbReference type="ARBA" id="ARBA00008874"/>
    </source>
</evidence>
<dbReference type="CTD" id="42064"/>
<dbReference type="RefSeq" id="XP_022653842.1">
    <property type="nucleotide sequence ID" value="XM_022798107.1"/>
</dbReference>
<dbReference type="SMART" id="SM00220">
    <property type="entry name" value="S_TKc"/>
    <property type="match status" value="1"/>
</dbReference>
<comment type="cofactor">
    <cofactor evidence="1">
        <name>Mg(2+)</name>
        <dbReference type="ChEBI" id="CHEBI:18420"/>
    </cofactor>
</comment>
<reference evidence="19" key="1">
    <citation type="submission" date="2021-01" db="UniProtKB">
        <authorList>
            <consortium name="EnsemblMetazoa"/>
        </authorList>
    </citation>
    <scope>IDENTIFICATION</scope>
</reference>
<evidence type="ECO:0000256" key="7">
    <source>
        <dbReference type="ARBA" id="ARBA00022679"/>
    </source>
</evidence>
<comment type="catalytic activity">
    <reaction evidence="13">
        <text>L-threonyl-[protein] + ATP = O-phospho-L-threonyl-[protein] + ADP + H(+)</text>
        <dbReference type="Rhea" id="RHEA:46608"/>
        <dbReference type="Rhea" id="RHEA-COMP:11060"/>
        <dbReference type="Rhea" id="RHEA-COMP:11605"/>
        <dbReference type="ChEBI" id="CHEBI:15378"/>
        <dbReference type="ChEBI" id="CHEBI:30013"/>
        <dbReference type="ChEBI" id="CHEBI:30616"/>
        <dbReference type="ChEBI" id="CHEBI:61977"/>
        <dbReference type="ChEBI" id="CHEBI:456216"/>
        <dbReference type="EC" id="2.7.11.1"/>
    </reaction>
</comment>
<dbReference type="GO" id="GO:0005737">
    <property type="term" value="C:cytoplasm"/>
    <property type="evidence" value="ECO:0007669"/>
    <property type="project" value="UniProtKB-SubCell"/>
</dbReference>
<keyword evidence="20" id="KW-1185">Reference proteome</keyword>
<keyword evidence="6" id="KW-0723">Serine/threonine-protein kinase</keyword>
<protein>
    <recommendedName>
        <fullName evidence="4">non-specific serine/threonine protein kinase</fullName>
        <ecNumber evidence="4">2.7.11.1</ecNumber>
    </recommendedName>
</protein>
<dbReference type="GO" id="GO:0004674">
    <property type="term" value="F:protein serine/threonine kinase activity"/>
    <property type="evidence" value="ECO:0007669"/>
    <property type="project" value="UniProtKB-KW"/>
</dbReference>
<feature type="compositionally biased region" description="Basic and acidic residues" evidence="17">
    <location>
        <begin position="545"/>
        <end position="556"/>
    </location>
</feature>
<evidence type="ECO:0000313" key="19">
    <source>
        <dbReference type="EnsemblMetazoa" id="XP_022653841"/>
    </source>
</evidence>
<dbReference type="InterPro" id="IPR017441">
    <property type="entry name" value="Protein_kinase_ATP_BS"/>
</dbReference>
<comment type="similarity">
    <text evidence="3">Belongs to the protein kinase superfamily. STE Ser/Thr protein kinase family. STE20 subfamily.</text>
</comment>
<dbReference type="KEGG" id="vde:111247327"/>
<dbReference type="InterPro" id="IPR000719">
    <property type="entry name" value="Prot_kinase_dom"/>
</dbReference>
<dbReference type="PROSITE" id="PS00107">
    <property type="entry name" value="PROTEIN_KINASE_ATP"/>
    <property type="match status" value="1"/>
</dbReference>
<accession>A0A7M7MDD9</accession>
<dbReference type="PANTHER" id="PTHR48012:SF10">
    <property type="entry name" value="FI20177P1"/>
    <property type="match status" value="1"/>
</dbReference>
<keyword evidence="5" id="KW-0963">Cytoplasm</keyword>
<organism evidence="19 20">
    <name type="scientific">Varroa destructor</name>
    <name type="common">Honeybee mite</name>
    <dbReference type="NCBI Taxonomy" id="109461"/>
    <lineage>
        <taxon>Eukaryota</taxon>
        <taxon>Metazoa</taxon>
        <taxon>Ecdysozoa</taxon>
        <taxon>Arthropoda</taxon>
        <taxon>Chelicerata</taxon>
        <taxon>Arachnida</taxon>
        <taxon>Acari</taxon>
        <taxon>Parasitiformes</taxon>
        <taxon>Mesostigmata</taxon>
        <taxon>Gamasina</taxon>
        <taxon>Dermanyssoidea</taxon>
        <taxon>Varroidae</taxon>
        <taxon>Varroa</taxon>
    </lineage>
</organism>
<feature type="compositionally biased region" description="Polar residues" evidence="17">
    <location>
        <begin position="423"/>
        <end position="437"/>
    </location>
</feature>
<feature type="compositionally biased region" description="Gly residues" evidence="17">
    <location>
        <begin position="467"/>
        <end position="478"/>
    </location>
</feature>
<evidence type="ECO:0000256" key="1">
    <source>
        <dbReference type="ARBA" id="ARBA00001946"/>
    </source>
</evidence>
<dbReference type="Gene3D" id="1.10.12.70">
    <property type="match status" value="1"/>
</dbReference>
<dbReference type="FunFam" id="3.30.200.20:FF:000092">
    <property type="entry name" value="Serine/threonine-protein kinase 24"/>
    <property type="match status" value="1"/>
</dbReference>
<keyword evidence="8" id="KW-0479">Metal-binding</keyword>
<dbReference type="EnsemblMetazoa" id="XM_022798106">
    <property type="protein sequence ID" value="XP_022653841"/>
    <property type="gene ID" value="LOC111247327"/>
</dbReference>
<evidence type="ECO:0000256" key="14">
    <source>
        <dbReference type="ARBA" id="ARBA00048679"/>
    </source>
</evidence>
<evidence type="ECO:0000256" key="4">
    <source>
        <dbReference type="ARBA" id="ARBA00012513"/>
    </source>
</evidence>
<dbReference type="EnsemblMetazoa" id="XM_022798108">
    <property type="protein sequence ID" value="XP_022653843"/>
    <property type="gene ID" value="LOC111247327"/>
</dbReference>
<keyword evidence="9 15" id="KW-0547">Nucleotide-binding</keyword>
<evidence type="ECO:0000256" key="12">
    <source>
        <dbReference type="ARBA" id="ARBA00022842"/>
    </source>
</evidence>
<evidence type="ECO:0000256" key="16">
    <source>
        <dbReference type="SAM" id="Coils"/>
    </source>
</evidence>
<evidence type="ECO:0000256" key="6">
    <source>
        <dbReference type="ARBA" id="ARBA00022527"/>
    </source>
</evidence>
<comment type="subcellular location">
    <subcellularLocation>
        <location evidence="2">Cytoplasm</location>
    </subcellularLocation>
</comment>
<evidence type="ECO:0000259" key="18">
    <source>
        <dbReference type="PROSITE" id="PS50011"/>
    </source>
</evidence>
<comment type="catalytic activity">
    <reaction evidence="14">
        <text>L-seryl-[protein] + ATP = O-phospho-L-seryl-[protein] + ADP + H(+)</text>
        <dbReference type="Rhea" id="RHEA:17989"/>
        <dbReference type="Rhea" id="RHEA-COMP:9863"/>
        <dbReference type="Rhea" id="RHEA-COMP:11604"/>
        <dbReference type="ChEBI" id="CHEBI:15378"/>
        <dbReference type="ChEBI" id="CHEBI:29999"/>
        <dbReference type="ChEBI" id="CHEBI:30616"/>
        <dbReference type="ChEBI" id="CHEBI:83421"/>
        <dbReference type="ChEBI" id="CHEBI:456216"/>
        <dbReference type="EC" id="2.7.11.1"/>
    </reaction>
</comment>
<evidence type="ECO:0000256" key="2">
    <source>
        <dbReference type="ARBA" id="ARBA00004496"/>
    </source>
</evidence>
<dbReference type="OMA" id="KMWRANG"/>
<evidence type="ECO:0000256" key="15">
    <source>
        <dbReference type="PROSITE-ProRule" id="PRU10141"/>
    </source>
</evidence>
<name>A0A7M7MDD9_VARDE</name>
<sequence length="655" mass="71696">MASLGAGGADPELLFSKQERIGKGSFGEVFKGIERRSQRVVAIKIIDLEEAEDEIEDIQQEIQVLSQCDSAYVTRYFGSYLRASKLWIIMEYLGGGSALDLMKAARFEELHIAIILREVLKGLEYLHNERKLHRDIKAANVLLSEQGDVKLADFGVAGQLTSTTSKRNTFVGTPFWMAPEVIKQSAYDAKADIWSLGITAIELAKGEPPNSELHPMRVLFLIPKNNPPQLTGNYTKPFKEFVEACLNKEPENRPSARDLLKHPFVRKAKKNSYLIDLIDKYKMWRANGGESNVDSDNDSDNGNEHHHPHFNGDSGSDGNDLDAGGTWKSLRWDLGTIKNPAPPTIAPGSPLASSEPASSGPLLAKTELKTIQQQHHGQRENAPPLRELRENGPNGTRIGNRHSVGSGMTSPDRAPSTGPLAAHSTQGAHSPIHSPSSALPLRSPTRQNLPSGDKIGPPSLGSPLKGVTGGSPTGGPSGNGIVSQDKPKIMISPVKEKQIPLMTKLDRVDRERIERERERLGAPPGAPVTSPVKERPSERAIASPVRDRDHRERDRPLVTPQSHLATPLHPTKGVPPPTKTSVLSGKAIVPILSSIERRQNTSKTVLEEFRTDLERAELACPGVSGLFLKEVLTRLLPPHTPAYKIDELLYNVQPM</sequence>
<feature type="region of interest" description="Disordered" evidence="17">
    <location>
        <begin position="515"/>
        <end position="580"/>
    </location>
</feature>
<dbReference type="GO" id="GO:0046872">
    <property type="term" value="F:metal ion binding"/>
    <property type="evidence" value="ECO:0007669"/>
    <property type="project" value="UniProtKB-KW"/>
</dbReference>
<evidence type="ECO:0000256" key="13">
    <source>
        <dbReference type="ARBA" id="ARBA00047899"/>
    </source>
</evidence>
<evidence type="ECO:0000313" key="20">
    <source>
        <dbReference type="Proteomes" id="UP000594260"/>
    </source>
</evidence>
<dbReference type="InParanoid" id="A0A7M7MDD9"/>
<dbReference type="Gene3D" id="3.30.200.20">
    <property type="entry name" value="Phosphorylase Kinase, domain 1"/>
    <property type="match status" value="1"/>
</dbReference>
<feature type="coiled-coil region" evidence="16">
    <location>
        <begin position="41"/>
        <end position="68"/>
    </location>
</feature>
<keyword evidence="10" id="KW-0418">Kinase</keyword>
<keyword evidence="12" id="KW-0460">Magnesium</keyword>
<dbReference type="InterPro" id="IPR050629">
    <property type="entry name" value="STE20/SPS1-PAK"/>
</dbReference>
<keyword evidence="16" id="KW-0175">Coiled coil</keyword>